<dbReference type="OrthoDB" id="6895931at2"/>
<gene>
    <name evidence="1" type="ORF">OU5_3214</name>
</gene>
<dbReference type="GeneID" id="46428857"/>
<reference evidence="1 2" key="1">
    <citation type="journal article" date="2012" name="J. Bacteriol.">
        <title>Genome sequence of cold-adapted Pseudomonas mandelii strain JR-1.</title>
        <authorList>
            <person name="Jang S.H."/>
            <person name="Kim J."/>
            <person name="Kim J."/>
            <person name="Hong S."/>
            <person name="Lee C."/>
        </authorList>
    </citation>
    <scope>NUCLEOTIDE SEQUENCE [LARGE SCALE GENOMIC DNA]</scope>
    <source>
        <strain evidence="1 2">JR-1</strain>
    </source>
</reference>
<dbReference type="EMBL" id="CP005960">
    <property type="protein sequence ID" value="AHZ70293.1"/>
    <property type="molecule type" value="Genomic_DNA"/>
</dbReference>
<dbReference type="AlphaFoldDB" id="A0A024ED95"/>
<evidence type="ECO:0000313" key="2">
    <source>
        <dbReference type="Proteomes" id="UP000026913"/>
    </source>
</evidence>
<dbReference type="RefSeq" id="WP_010464752.1">
    <property type="nucleotide sequence ID" value="NZ_CP005960.1"/>
</dbReference>
<organism evidence="1 2">
    <name type="scientific">Pseudomonas mandelii JR-1</name>
    <dbReference type="NCBI Taxonomy" id="1147786"/>
    <lineage>
        <taxon>Bacteria</taxon>
        <taxon>Pseudomonadati</taxon>
        <taxon>Pseudomonadota</taxon>
        <taxon>Gammaproteobacteria</taxon>
        <taxon>Pseudomonadales</taxon>
        <taxon>Pseudomonadaceae</taxon>
        <taxon>Pseudomonas</taxon>
    </lineage>
</organism>
<sequence>MNTWNPSTTDRYLPLQTNLTDSPPLIIDTEANPQDILEAALQRIRASSDLLKTLHCVCFKHGDVEDIPHITHALYLLAQDGCDLLQVAQQRMMGWKAPA</sequence>
<dbReference type="KEGG" id="pman:OU5_3214"/>
<name>A0A024ED95_9PSED</name>
<dbReference type="Proteomes" id="UP000026913">
    <property type="component" value="Chromosome"/>
</dbReference>
<evidence type="ECO:0000313" key="1">
    <source>
        <dbReference type="EMBL" id="AHZ70293.1"/>
    </source>
</evidence>
<dbReference type="HOGENOM" id="CLU_155241_1_2_6"/>
<proteinExistence type="predicted"/>
<accession>A0A024ED95</accession>
<protein>
    <submittedName>
        <fullName evidence="1">Uncharacterized protein</fullName>
    </submittedName>
</protein>